<dbReference type="InterPro" id="IPR036691">
    <property type="entry name" value="Endo/exonu/phosph_ase_sf"/>
</dbReference>
<evidence type="ECO:0000313" key="1">
    <source>
        <dbReference type="EMBL" id="JAH60331.1"/>
    </source>
</evidence>
<dbReference type="Gene3D" id="3.60.10.10">
    <property type="entry name" value="Endonuclease/exonuclease/phosphatase"/>
    <property type="match status" value="1"/>
</dbReference>
<dbReference type="EMBL" id="GBXM01048246">
    <property type="protein sequence ID" value="JAH60331.1"/>
    <property type="molecule type" value="Transcribed_RNA"/>
</dbReference>
<name>A0A0E9U3G2_ANGAN</name>
<reference evidence="1" key="2">
    <citation type="journal article" date="2015" name="Fish Shellfish Immunol.">
        <title>Early steps in the European eel (Anguilla anguilla)-Vibrio vulnificus interaction in the gills: Role of the RtxA13 toxin.</title>
        <authorList>
            <person name="Callol A."/>
            <person name="Pajuelo D."/>
            <person name="Ebbesson L."/>
            <person name="Teles M."/>
            <person name="MacKenzie S."/>
            <person name="Amaro C."/>
        </authorList>
    </citation>
    <scope>NUCLEOTIDE SEQUENCE</scope>
</reference>
<accession>A0A0E9U3G2</accession>
<proteinExistence type="predicted"/>
<protein>
    <recommendedName>
        <fullName evidence="2">Endonuclease/exonuclease/phosphatase domain-containing protein</fullName>
    </recommendedName>
</protein>
<evidence type="ECO:0008006" key="2">
    <source>
        <dbReference type="Google" id="ProtNLM"/>
    </source>
</evidence>
<organism evidence="1">
    <name type="scientific">Anguilla anguilla</name>
    <name type="common">European freshwater eel</name>
    <name type="synonym">Muraena anguilla</name>
    <dbReference type="NCBI Taxonomy" id="7936"/>
    <lineage>
        <taxon>Eukaryota</taxon>
        <taxon>Metazoa</taxon>
        <taxon>Chordata</taxon>
        <taxon>Craniata</taxon>
        <taxon>Vertebrata</taxon>
        <taxon>Euteleostomi</taxon>
        <taxon>Actinopterygii</taxon>
        <taxon>Neopterygii</taxon>
        <taxon>Teleostei</taxon>
        <taxon>Anguilliformes</taxon>
        <taxon>Anguillidae</taxon>
        <taxon>Anguilla</taxon>
    </lineage>
</organism>
<dbReference type="AlphaFoldDB" id="A0A0E9U3G2"/>
<sequence length="42" mass="4643">MSIRSTRGKSVLDLVLCNNPDRICSIEIIEPLGTSNHSAVRF</sequence>
<reference evidence="1" key="1">
    <citation type="submission" date="2014-11" db="EMBL/GenBank/DDBJ databases">
        <authorList>
            <person name="Amaro Gonzalez C."/>
        </authorList>
    </citation>
    <scope>NUCLEOTIDE SEQUENCE</scope>
</reference>